<keyword evidence="1" id="KW-0812">Transmembrane</keyword>
<dbReference type="Proteomes" id="UP001597024">
    <property type="component" value="Unassembled WGS sequence"/>
</dbReference>
<dbReference type="EMBL" id="JBHTHX010000352">
    <property type="protein sequence ID" value="MFD0885411.1"/>
    <property type="molecule type" value="Genomic_DNA"/>
</dbReference>
<reference evidence="3" key="1">
    <citation type="journal article" date="2019" name="Int. J. Syst. Evol. Microbiol.">
        <title>The Global Catalogue of Microorganisms (GCM) 10K type strain sequencing project: providing services to taxonomists for standard genome sequencing and annotation.</title>
        <authorList>
            <consortium name="The Broad Institute Genomics Platform"/>
            <consortium name="The Broad Institute Genome Sequencing Center for Infectious Disease"/>
            <person name="Wu L."/>
            <person name="Ma J."/>
        </authorList>
    </citation>
    <scope>NUCLEOTIDE SEQUENCE [LARGE SCALE GENOMIC DNA]</scope>
    <source>
        <strain evidence="3">CCUG 62974</strain>
    </source>
</reference>
<evidence type="ECO:0000313" key="3">
    <source>
        <dbReference type="Proteomes" id="UP001597024"/>
    </source>
</evidence>
<evidence type="ECO:0000313" key="2">
    <source>
        <dbReference type="EMBL" id="MFD0885411.1"/>
    </source>
</evidence>
<feature type="transmembrane region" description="Helical" evidence="1">
    <location>
        <begin position="12"/>
        <end position="29"/>
    </location>
</feature>
<feature type="transmembrane region" description="Helical" evidence="1">
    <location>
        <begin position="174"/>
        <end position="191"/>
    </location>
</feature>
<organism evidence="2 3">
    <name type="scientific">Streptosporangium algeriense</name>
    <dbReference type="NCBI Taxonomy" id="1682748"/>
    <lineage>
        <taxon>Bacteria</taxon>
        <taxon>Bacillati</taxon>
        <taxon>Actinomycetota</taxon>
        <taxon>Actinomycetes</taxon>
        <taxon>Streptosporangiales</taxon>
        <taxon>Streptosporangiaceae</taxon>
        <taxon>Streptosporangium</taxon>
    </lineage>
</organism>
<keyword evidence="1" id="KW-1133">Transmembrane helix</keyword>
<proteinExistence type="predicted"/>
<gene>
    <name evidence="2" type="ORF">ACFQ08_12715</name>
</gene>
<feature type="transmembrane region" description="Helical" evidence="1">
    <location>
        <begin position="211"/>
        <end position="232"/>
    </location>
</feature>
<keyword evidence="3" id="KW-1185">Reference proteome</keyword>
<protein>
    <submittedName>
        <fullName evidence="2">Uncharacterized protein</fullName>
    </submittedName>
</protein>
<evidence type="ECO:0000256" key="1">
    <source>
        <dbReference type="SAM" id="Phobius"/>
    </source>
</evidence>
<sequence length="234" mass="26286">MVPVLRSIPYGARIVLLFVLVLSTVVVHLNQDPRLRGAEELISDLRAGTVTEVVYDRDWPAYGTLTWSNGPLSWNEAYFDPPNDVWDPVTTRLVPSELQRVQAAFLAQVRQAADPSVEIGRSQGPQRFGLAGMFMGSPAYARWWEPFAPVAVAAELIAWLLMLTRRDNRYAGRWAWTWMFLVGGSLLYVLLEPYPLWRGPYKVPSVRARLNGTQGFALAVTIFFGIGMISAWTS</sequence>
<name>A0ABW3DRF5_9ACTN</name>
<feature type="transmembrane region" description="Helical" evidence="1">
    <location>
        <begin position="143"/>
        <end position="162"/>
    </location>
</feature>
<comment type="caution">
    <text evidence="2">The sequence shown here is derived from an EMBL/GenBank/DDBJ whole genome shotgun (WGS) entry which is preliminary data.</text>
</comment>
<accession>A0ABW3DRF5</accession>
<keyword evidence="1" id="KW-0472">Membrane</keyword>